<dbReference type="PANTHER" id="PTHR43027">
    <property type="entry name" value="DOXORUBICIN RESISTANCE ABC TRANSPORTER PERMEASE PROTEIN DRRC-RELATED"/>
    <property type="match status" value="1"/>
</dbReference>
<organism evidence="8 9">
    <name type="scientific">Labedaea rhizosphaerae</name>
    <dbReference type="NCBI Taxonomy" id="598644"/>
    <lineage>
        <taxon>Bacteria</taxon>
        <taxon>Bacillati</taxon>
        <taxon>Actinomycetota</taxon>
        <taxon>Actinomycetes</taxon>
        <taxon>Pseudonocardiales</taxon>
        <taxon>Pseudonocardiaceae</taxon>
        <taxon>Labedaea</taxon>
    </lineage>
</organism>
<feature type="transmembrane region" description="Helical" evidence="6">
    <location>
        <begin position="101"/>
        <end position="125"/>
    </location>
</feature>
<name>A0A4R6S035_LABRH</name>
<keyword evidence="2 6" id="KW-0812">Transmembrane</keyword>
<dbReference type="Proteomes" id="UP000295444">
    <property type="component" value="Unassembled WGS sequence"/>
</dbReference>
<dbReference type="Pfam" id="PF01061">
    <property type="entry name" value="ABC2_membrane"/>
    <property type="match status" value="1"/>
</dbReference>
<dbReference type="AlphaFoldDB" id="A0A4R6S035"/>
<dbReference type="GO" id="GO:0140359">
    <property type="term" value="F:ABC-type transporter activity"/>
    <property type="evidence" value="ECO:0007669"/>
    <property type="project" value="InterPro"/>
</dbReference>
<comment type="similarity">
    <text evidence="6">Belongs to the ABC-2 integral membrane protein family.</text>
</comment>
<evidence type="ECO:0000256" key="5">
    <source>
        <dbReference type="ARBA" id="ARBA00023251"/>
    </source>
</evidence>
<dbReference type="InterPro" id="IPR013525">
    <property type="entry name" value="ABC2_TM"/>
</dbReference>
<feature type="transmembrane region" description="Helical" evidence="6">
    <location>
        <begin position="59"/>
        <end position="80"/>
    </location>
</feature>
<keyword evidence="9" id="KW-1185">Reference proteome</keyword>
<dbReference type="PIRSF" id="PIRSF006648">
    <property type="entry name" value="DrrB"/>
    <property type="match status" value="1"/>
</dbReference>
<proteinExistence type="inferred from homology"/>
<keyword evidence="4 6" id="KW-0472">Membrane</keyword>
<evidence type="ECO:0000256" key="3">
    <source>
        <dbReference type="ARBA" id="ARBA00022989"/>
    </source>
</evidence>
<keyword evidence="6" id="KW-1003">Cell membrane</keyword>
<dbReference type="PANTHER" id="PTHR43027:SF2">
    <property type="entry name" value="TRANSPORT PERMEASE PROTEIN"/>
    <property type="match status" value="1"/>
</dbReference>
<accession>A0A4R6S035</accession>
<dbReference type="GO" id="GO:0046677">
    <property type="term" value="P:response to antibiotic"/>
    <property type="evidence" value="ECO:0007669"/>
    <property type="project" value="UniProtKB-KW"/>
</dbReference>
<evidence type="ECO:0000256" key="4">
    <source>
        <dbReference type="ARBA" id="ARBA00023136"/>
    </source>
</evidence>
<comment type="subcellular location">
    <subcellularLocation>
        <location evidence="6">Cell membrane</location>
        <topology evidence="6">Multi-pass membrane protein</topology>
    </subcellularLocation>
    <subcellularLocation>
        <location evidence="1">Membrane</location>
        <topology evidence="1">Multi-pass membrane protein</topology>
    </subcellularLocation>
</comment>
<feature type="domain" description="ABC transmembrane type-2" evidence="7">
    <location>
        <begin position="20"/>
        <end position="247"/>
    </location>
</feature>
<comment type="caution">
    <text evidence="8">The sequence shown here is derived from an EMBL/GenBank/DDBJ whole genome shotgun (WGS) entry which is preliminary data.</text>
</comment>
<dbReference type="GO" id="GO:0043190">
    <property type="term" value="C:ATP-binding cassette (ABC) transporter complex"/>
    <property type="evidence" value="ECO:0007669"/>
    <property type="project" value="InterPro"/>
</dbReference>
<reference evidence="8 9" key="1">
    <citation type="submission" date="2019-03" db="EMBL/GenBank/DDBJ databases">
        <title>Genomic Encyclopedia of Type Strains, Phase IV (KMG-IV): sequencing the most valuable type-strain genomes for metagenomic binning, comparative biology and taxonomic classification.</title>
        <authorList>
            <person name="Goeker M."/>
        </authorList>
    </citation>
    <scope>NUCLEOTIDE SEQUENCE [LARGE SCALE GENOMIC DNA]</scope>
    <source>
        <strain evidence="8 9">DSM 45361</strain>
    </source>
</reference>
<gene>
    <name evidence="8" type="ORF">EV186_108146</name>
</gene>
<sequence>MSALAKLTAVELKLNAREFVGPLITIVLPTALLVVFGMIPASRQPSADLGGQRAIDTTIPSMAVTITLAMAAFFMLPGVLGTYREKGILRRMRTTPVSPKALLTAQVITQLLTALASIVLVFLVGGLALDMGAPQHIAGFALSMVLGLGALYALGLVVAAVASSARAATGLSMVFFFPSMFFAGLYLPKEAMPHVLSKIGDVTPLGAFRQSVQDSWVGGGPQALTLLALAGWLVVLAAVATRAFRWE</sequence>
<feature type="transmembrane region" description="Helical" evidence="6">
    <location>
        <begin position="137"/>
        <end position="161"/>
    </location>
</feature>
<evidence type="ECO:0000259" key="7">
    <source>
        <dbReference type="PROSITE" id="PS51012"/>
    </source>
</evidence>
<dbReference type="InterPro" id="IPR052902">
    <property type="entry name" value="ABC-2_transporter"/>
</dbReference>
<dbReference type="PROSITE" id="PS51012">
    <property type="entry name" value="ABC_TM2"/>
    <property type="match status" value="1"/>
</dbReference>
<feature type="transmembrane region" description="Helical" evidence="6">
    <location>
        <begin position="20"/>
        <end position="39"/>
    </location>
</feature>
<feature type="transmembrane region" description="Helical" evidence="6">
    <location>
        <begin position="223"/>
        <end position="244"/>
    </location>
</feature>
<evidence type="ECO:0000256" key="6">
    <source>
        <dbReference type="RuleBase" id="RU361157"/>
    </source>
</evidence>
<evidence type="ECO:0000256" key="2">
    <source>
        <dbReference type="ARBA" id="ARBA00022692"/>
    </source>
</evidence>
<protein>
    <recommendedName>
        <fullName evidence="6">Transport permease protein</fullName>
    </recommendedName>
</protein>
<keyword evidence="5" id="KW-0046">Antibiotic resistance</keyword>
<feature type="transmembrane region" description="Helical" evidence="6">
    <location>
        <begin position="168"/>
        <end position="187"/>
    </location>
</feature>
<dbReference type="EMBL" id="SNXZ01000008">
    <property type="protein sequence ID" value="TDP91935.1"/>
    <property type="molecule type" value="Genomic_DNA"/>
</dbReference>
<keyword evidence="3 6" id="KW-1133">Transmembrane helix</keyword>
<keyword evidence="6" id="KW-0813">Transport</keyword>
<dbReference type="InterPro" id="IPR000412">
    <property type="entry name" value="ABC_2_transport"/>
</dbReference>
<evidence type="ECO:0000256" key="1">
    <source>
        <dbReference type="ARBA" id="ARBA00004141"/>
    </source>
</evidence>
<evidence type="ECO:0000313" key="9">
    <source>
        <dbReference type="Proteomes" id="UP000295444"/>
    </source>
</evidence>
<dbReference type="RefSeq" id="WP_166659453.1">
    <property type="nucleotide sequence ID" value="NZ_SNXZ01000008.1"/>
</dbReference>
<dbReference type="InterPro" id="IPR047817">
    <property type="entry name" value="ABC2_TM_bact-type"/>
</dbReference>
<evidence type="ECO:0000313" key="8">
    <source>
        <dbReference type="EMBL" id="TDP91935.1"/>
    </source>
</evidence>